<reference evidence="3 4" key="1">
    <citation type="submission" date="2015-04" db="EMBL/GenBank/DDBJ databases">
        <title>Lasius niger genome sequencing.</title>
        <authorList>
            <person name="Konorov E.A."/>
            <person name="Nikitin M.A."/>
            <person name="Kirill M.V."/>
            <person name="Chang P."/>
        </authorList>
    </citation>
    <scope>NUCLEOTIDE SEQUENCE [LARGE SCALE GENOMIC DNA]</scope>
    <source>
        <tissue evidence="3">Whole</tissue>
    </source>
</reference>
<feature type="compositionally biased region" description="Polar residues" evidence="1">
    <location>
        <begin position="20"/>
        <end position="39"/>
    </location>
</feature>
<evidence type="ECO:0000313" key="2">
    <source>
        <dbReference type="EMBL" id="KMQ83800.1"/>
    </source>
</evidence>
<dbReference type="Proteomes" id="UP000036403">
    <property type="component" value="Unassembled WGS sequence"/>
</dbReference>
<sequence length="231" mass="26646">MEDYEKDQQADNEDYKEDVASTQNDPVGNEVTAQSDSVGSVVTGLSRNLERVRRENELMRRQLEDLRLERGRAVGNVPAVASVSSGPVTMSRPSITALGELLSEFSGADNTVCNWRKQLELIRVTYNLDDNHTRILIGMKLKQKALKWFHAKPEHLEMPVAELIDCMRRMFDHRPAKIELRRKFEKRSWRNDESFSDYYYDKVIFASKLSIDEDELIDCVINGIPEIPLRN</sequence>
<keyword evidence="4" id="KW-1185">Reference proteome</keyword>
<dbReference type="AlphaFoldDB" id="A0A0J7MU34"/>
<name>A0A0J7MU34_LASNI</name>
<feature type="region of interest" description="Disordered" evidence="1">
    <location>
        <begin position="1"/>
        <end position="39"/>
    </location>
</feature>
<evidence type="ECO:0000256" key="1">
    <source>
        <dbReference type="SAM" id="MobiDB-lite"/>
    </source>
</evidence>
<dbReference type="OrthoDB" id="8065021at2759"/>
<feature type="non-terminal residue" evidence="3">
    <location>
        <position position="231"/>
    </location>
</feature>
<comment type="caution">
    <text evidence="3">The sequence shown here is derived from an EMBL/GenBank/DDBJ whole genome shotgun (WGS) entry which is preliminary data.</text>
</comment>
<feature type="compositionally biased region" description="Acidic residues" evidence="1">
    <location>
        <begin position="1"/>
        <end position="16"/>
    </location>
</feature>
<dbReference type="PaxDb" id="67767-A0A0J7MU34"/>
<evidence type="ECO:0000313" key="3">
    <source>
        <dbReference type="EMBL" id="KMQ84015.1"/>
    </source>
</evidence>
<gene>
    <name evidence="3" type="ORF">RF55_18589</name>
    <name evidence="2" type="ORF">RF55_19073</name>
</gene>
<protein>
    <recommendedName>
        <fullName evidence="5">Retrotransposon gag domain-containing protein</fullName>
    </recommendedName>
</protein>
<accession>A0A0J7MU34</accession>
<dbReference type="EMBL" id="LBMM01017632">
    <property type="protein sequence ID" value="KMQ84015.1"/>
    <property type="molecule type" value="Genomic_DNA"/>
</dbReference>
<proteinExistence type="predicted"/>
<evidence type="ECO:0000313" key="4">
    <source>
        <dbReference type="Proteomes" id="UP000036403"/>
    </source>
</evidence>
<organism evidence="3 4">
    <name type="scientific">Lasius niger</name>
    <name type="common">Black garden ant</name>
    <dbReference type="NCBI Taxonomy" id="67767"/>
    <lineage>
        <taxon>Eukaryota</taxon>
        <taxon>Metazoa</taxon>
        <taxon>Ecdysozoa</taxon>
        <taxon>Arthropoda</taxon>
        <taxon>Hexapoda</taxon>
        <taxon>Insecta</taxon>
        <taxon>Pterygota</taxon>
        <taxon>Neoptera</taxon>
        <taxon>Endopterygota</taxon>
        <taxon>Hymenoptera</taxon>
        <taxon>Apocrita</taxon>
        <taxon>Aculeata</taxon>
        <taxon>Formicoidea</taxon>
        <taxon>Formicidae</taxon>
        <taxon>Formicinae</taxon>
        <taxon>Lasius</taxon>
        <taxon>Lasius</taxon>
    </lineage>
</organism>
<dbReference type="EMBL" id="LBMM01018387">
    <property type="protein sequence ID" value="KMQ83800.1"/>
    <property type="molecule type" value="Genomic_DNA"/>
</dbReference>
<evidence type="ECO:0008006" key="5">
    <source>
        <dbReference type="Google" id="ProtNLM"/>
    </source>
</evidence>